<dbReference type="InterPro" id="IPR003148">
    <property type="entry name" value="RCK_N"/>
</dbReference>
<keyword evidence="3" id="KW-0813">Transport</keyword>
<dbReference type="Gene3D" id="3.40.50.720">
    <property type="entry name" value="NAD(P)-binding Rossmann-like Domain"/>
    <property type="match status" value="1"/>
</dbReference>
<feature type="transmembrane region" description="Helical" evidence="7">
    <location>
        <begin position="6"/>
        <end position="23"/>
    </location>
</feature>
<dbReference type="GO" id="GO:0006813">
    <property type="term" value="P:potassium ion transport"/>
    <property type="evidence" value="ECO:0007669"/>
    <property type="project" value="InterPro"/>
</dbReference>
<feature type="domain" description="RCK N-terminal" evidence="8">
    <location>
        <begin position="409"/>
        <end position="526"/>
    </location>
</feature>
<proteinExistence type="inferred from homology"/>
<dbReference type="Pfam" id="PF00999">
    <property type="entry name" value="Na_H_Exchanger"/>
    <property type="match status" value="1"/>
</dbReference>
<keyword evidence="4 7" id="KW-0812">Transmembrane</keyword>
<accession>A0A7J4TLH4</accession>
<dbReference type="InterPro" id="IPR006037">
    <property type="entry name" value="RCK_C"/>
</dbReference>
<dbReference type="PANTHER" id="PTHR42751:SF3">
    <property type="entry name" value="SODIUM_GLUTAMATE SYMPORTER"/>
    <property type="match status" value="1"/>
</dbReference>
<feature type="transmembrane region" description="Helical" evidence="7">
    <location>
        <begin position="55"/>
        <end position="74"/>
    </location>
</feature>
<keyword evidence="6 7" id="KW-0472">Membrane</keyword>
<feature type="domain" description="RCK C-terminal" evidence="9">
    <location>
        <begin position="571"/>
        <end position="643"/>
    </location>
</feature>
<dbReference type="AlphaFoldDB" id="A0A7J4TLH4"/>
<evidence type="ECO:0000256" key="6">
    <source>
        <dbReference type="ARBA" id="ARBA00023136"/>
    </source>
</evidence>
<feature type="transmembrane region" description="Helical" evidence="7">
    <location>
        <begin position="30"/>
        <end position="49"/>
    </location>
</feature>
<feature type="transmembrane region" description="Helical" evidence="7">
    <location>
        <begin position="355"/>
        <end position="377"/>
    </location>
</feature>
<evidence type="ECO:0000259" key="9">
    <source>
        <dbReference type="PROSITE" id="PS51202"/>
    </source>
</evidence>
<feature type="transmembrane region" description="Helical" evidence="7">
    <location>
        <begin position="147"/>
        <end position="170"/>
    </location>
</feature>
<name>A0A7J4TLH4_9EURY</name>
<reference evidence="11" key="1">
    <citation type="journal article" date="2020" name="bioRxiv">
        <title>A rank-normalized archaeal taxonomy based on genome phylogeny resolves widespread incomplete and uneven classifications.</title>
        <authorList>
            <person name="Rinke C."/>
            <person name="Chuvochina M."/>
            <person name="Mussig A.J."/>
            <person name="Chaumeil P.-A."/>
            <person name="Waite D.W."/>
            <person name="Whitman W.B."/>
            <person name="Parks D.H."/>
            <person name="Hugenholtz P."/>
        </authorList>
    </citation>
    <scope>NUCLEOTIDE SEQUENCE [LARGE SCALE GENOMIC DNA]</scope>
</reference>
<evidence type="ECO:0000256" key="4">
    <source>
        <dbReference type="ARBA" id="ARBA00022692"/>
    </source>
</evidence>
<keyword evidence="5 7" id="KW-1133">Transmembrane helix</keyword>
<evidence type="ECO:0000313" key="10">
    <source>
        <dbReference type="EMBL" id="HII84817.1"/>
    </source>
</evidence>
<dbReference type="InterPro" id="IPR006153">
    <property type="entry name" value="Cation/H_exchanger_TM"/>
</dbReference>
<feature type="transmembrane region" description="Helical" evidence="7">
    <location>
        <begin position="86"/>
        <end position="110"/>
    </location>
</feature>
<evidence type="ECO:0000313" key="11">
    <source>
        <dbReference type="Proteomes" id="UP000586031"/>
    </source>
</evidence>
<evidence type="ECO:0000256" key="3">
    <source>
        <dbReference type="ARBA" id="ARBA00022448"/>
    </source>
</evidence>
<evidence type="ECO:0000256" key="1">
    <source>
        <dbReference type="ARBA" id="ARBA00004141"/>
    </source>
</evidence>
<dbReference type="GO" id="GO:1902600">
    <property type="term" value="P:proton transmembrane transport"/>
    <property type="evidence" value="ECO:0007669"/>
    <property type="project" value="InterPro"/>
</dbReference>
<dbReference type="Gene3D" id="1.20.1530.20">
    <property type="match status" value="1"/>
</dbReference>
<feature type="transmembrane region" description="Helical" evidence="7">
    <location>
        <begin position="116"/>
        <end position="135"/>
    </location>
</feature>
<feature type="transmembrane region" description="Helical" evidence="7">
    <location>
        <begin position="270"/>
        <end position="287"/>
    </location>
</feature>
<dbReference type="GO" id="GO:0015297">
    <property type="term" value="F:antiporter activity"/>
    <property type="evidence" value="ECO:0007669"/>
    <property type="project" value="InterPro"/>
</dbReference>
<dbReference type="PROSITE" id="PS51202">
    <property type="entry name" value="RCK_C"/>
    <property type="match status" value="1"/>
</dbReference>
<comment type="similarity">
    <text evidence="2">Belongs to the monovalent cation:proton antiporter 2 (CPA2) transporter (TC 2.A.37) family.</text>
</comment>
<dbReference type="InterPro" id="IPR036291">
    <property type="entry name" value="NAD(P)-bd_dom_sf"/>
</dbReference>
<dbReference type="GO" id="GO:0016020">
    <property type="term" value="C:membrane"/>
    <property type="evidence" value="ECO:0007669"/>
    <property type="project" value="UniProtKB-SubCell"/>
</dbReference>
<feature type="transmembrane region" description="Helical" evidence="7">
    <location>
        <begin position="182"/>
        <end position="205"/>
    </location>
</feature>
<dbReference type="PROSITE" id="PS51201">
    <property type="entry name" value="RCK_N"/>
    <property type="match status" value="1"/>
</dbReference>
<dbReference type="Proteomes" id="UP000586031">
    <property type="component" value="Unassembled WGS sequence"/>
</dbReference>
<sequence>MDIPLLRDVVLILTLAVIVLLVFRKMRIPSVLAFFVTGMLAGPHGLGVVSSMGEVQLLAELGVIFLLFTIGIEFSLEKFSQIRRYVIIGGSLQLTLTLAAVYFICLNLGFTSNESIFMGFLVSFSSTAIVLRLLQDNNEIDSVHGQIALGILIFQDIAVVLVILFTPMLAGVNSGTLNNWPLLVAEGVGLLLFTLISTKWVVPTLLHYMSRFKSRELFLLTVILICFGVTLITSLIGLSMALGAFLAGLIISHTDYSHQALGNIQPFQDIFMSFFFVSIGMLLDLSFIAENLLLIIAATIVILTLKSLVAGLTTGLMGLPFRVTVLVGLILSQIGEFSFILSATGLELGIISENIFQIFLSVSLITMSVTPFIMAIAPRISDFSDNLPLPHRFRHGFYPMKLPEETVWNDHLIIVGFGVNGKNVAKAAHKADIPYVVVEMNPEIVRNEKSEGESIYFGDAAHATVLKNINVQEARTMVVAISDPLGTRKVIGTAKKLNPNLYIIVRTRYIKEMEKLHEVGADEVIPEEFETSIEIFSRVLDQYNLSPEKIDEFIAEIRSGSYQMFRTLSKDDALTCTLNNGLNDVEVISTELGNDMNGKTVKEFLEGNDGELMAIIRGSETFNNPSIDFKLRKNDIIVISRGK</sequence>
<gene>
    <name evidence="10" type="ORF">HA271_08315</name>
</gene>
<feature type="transmembrane region" description="Helical" evidence="7">
    <location>
        <begin position="323"/>
        <end position="343"/>
    </location>
</feature>
<evidence type="ECO:0000259" key="8">
    <source>
        <dbReference type="PROSITE" id="PS51201"/>
    </source>
</evidence>
<dbReference type="GO" id="GO:0008324">
    <property type="term" value="F:monoatomic cation transmembrane transporter activity"/>
    <property type="evidence" value="ECO:0007669"/>
    <property type="project" value="InterPro"/>
</dbReference>
<dbReference type="SUPFAM" id="SSF51735">
    <property type="entry name" value="NAD(P)-binding Rossmann-fold domains"/>
    <property type="match status" value="1"/>
</dbReference>
<dbReference type="InterPro" id="IPR038770">
    <property type="entry name" value="Na+/solute_symporter_sf"/>
</dbReference>
<feature type="transmembrane region" description="Helical" evidence="7">
    <location>
        <begin position="294"/>
        <end position="317"/>
    </location>
</feature>
<evidence type="ECO:0000256" key="2">
    <source>
        <dbReference type="ARBA" id="ARBA00005551"/>
    </source>
</evidence>
<comment type="subcellular location">
    <subcellularLocation>
        <location evidence="1">Membrane</location>
        <topology evidence="1">Multi-pass membrane protein</topology>
    </subcellularLocation>
</comment>
<dbReference type="Pfam" id="PF02254">
    <property type="entry name" value="TrkA_N"/>
    <property type="match status" value="1"/>
</dbReference>
<dbReference type="PANTHER" id="PTHR42751">
    <property type="entry name" value="SODIUM/HYDROGEN EXCHANGER FAMILY/TRKA DOMAIN PROTEIN"/>
    <property type="match status" value="1"/>
</dbReference>
<dbReference type="EMBL" id="DUHE01000235">
    <property type="protein sequence ID" value="HII84817.1"/>
    <property type="molecule type" value="Genomic_DNA"/>
</dbReference>
<comment type="caution">
    <text evidence="10">The sequence shown here is derived from an EMBL/GenBank/DDBJ whole genome shotgun (WGS) entry which is preliminary data.</text>
</comment>
<evidence type="ECO:0000256" key="5">
    <source>
        <dbReference type="ARBA" id="ARBA00022989"/>
    </source>
</evidence>
<organism evidence="10 11">
    <name type="scientific">Methanobacterium subterraneum</name>
    <dbReference type="NCBI Taxonomy" id="59277"/>
    <lineage>
        <taxon>Archaea</taxon>
        <taxon>Methanobacteriati</taxon>
        <taxon>Methanobacteriota</taxon>
        <taxon>Methanomada group</taxon>
        <taxon>Methanobacteria</taxon>
        <taxon>Methanobacteriales</taxon>
        <taxon>Methanobacteriaceae</taxon>
        <taxon>Methanobacterium</taxon>
    </lineage>
</organism>
<evidence type="ECO:0000256" key="7">
    <source>
        <dbReference type="SAM" id="Phobius"/>
    </source>
</evidence>
<protein>
    <submittedName>
        <fullName evidence="10">Potassium transporter KefB</fullName>
    </submittedName>
</protein>
<feature type="transmembrane region" description="Helical" evidence="7">
    <location>
        <begin position="217"/>
        <end position="250"/>
    </location>
</feature>